<proteinExistence type="predicted"/>
<dbReference type="SUPFAM" id="SSF53335">
    <property type="entry name" value="S-adenosyl-L-methionine-dependent methyltransferases"/>
    <property type="match status" value="1"/>
</dbReference>
<dbReference type="CDD" id="cd02440">
    <property type="entry name" value="AdoMet_MTases"/>
    <property type="match status" value="1"/>
</dbReference>
<evidence type="ECO:0000313" key="2">
    <source>
        <dbReference type="EMBL" id="MBP2022919.1"/>
    </source>
</evidence>
<keyword evidence="3" id="KW-1185">Reference proteome</keyword>
<dbReference type="RefSeq" id="WP_021285642.1">
    <property type="nucleotide sequence ID" value="NZ_JAGGLL010000021.1"/>
</dbReference>
<sequence length="216" mass="24482">MNDILNECDNASNEWLESLKINQVRTDILIPETLKILGDINEKRILDLGCGEGGYSRLFASKGAIVIGVDYCENLINEALKQNQAKEIEYYVRDACFLEGIEDEKFDFVVSAMCLMAVENLEAAIKEAYRVLKPGGEFLISILHPCFGLKDYFNEGPYQEMLSEHLGKPITFWHKTLSTTINCMLNVGFNLRLLYEPQLSNDSSSVPKILLLKFNK</sequence>
<dbReference type="Pfam" id="PF08241">
    <property type="entry name" value="Methyltransf_11"/>
    <property type="match status" value="1"/>
</dbReference>
<keyword evidence="2" id="KW-0830">Ubiquinone</keyword>
<reference evidence="2 3" key="1">
    <citation type="submission" date="2021-03" db="EMBL/GenBank/DDBJ databases">
        <title>Genomic Encyclopedia of Type Strains, Phase IV (KMG-IV): sequencing the most valuable type-strain genomes for metagenomic binning, comparative biology and taxonomic classification.</title>
        <authorList>
            <person name="Goeker M."/>
        </authorList>
    </citation>
    <scope>NUCLEOTIDE SEQUENCE [LARGE SCALE GENOMIC DNA]</scope>
    <source>
        <strain evidence="2 3">DSM 28650</strain>
    </source>
</reference>
<comment type="caution">
    <text evidence="2">The sequence shown here is derived from an EMBL/GenBank/DDBJ whole genome shotgun (WGS) entry which is preliminary data.</text>
</comment>
<dbReference type="PANTHER" id="PTHR43591">
    <property type="entry name" value="METHYLTRANSFERASE"/>
    <property type="match status" value="1"/>
</dbReference>
<dbReference type="InterPro" id="IPR029063">
    <property type="entry name" value="SAM-dependent_MTases_sf"/>
</dbReference>
<feature type="domain" description="Methyltransferase type 11" evidence="1">
    <location>
        <begin position="46"/>
        <end position="140"/>
    </location>
</feature>
<dbReference type="EMBL" id="JAGGLL010000021">
    <property type="protein sequence ID" value="MBP2022919.1"/>
    <property type="molecule type" value="Genomic_DNA"/>
</dbReference>
<dbReference type="Gene3D" id="3.40.50.150">
    <property type="entry name" value="Vaccinia Virus protein VP39"/>
    <property type="match status" value="1"/>
</dbReference>
<dbReference type="Proteomes" id="UP001519308">
    <property type="component" value="Unassembled WGS sequence"/>
</dbReference>
<evidence type="ECO:0000259" key="1">
    <source>
        <dbReference type="Pfam" id="PF08241"/>
    </source>
</evidence>
<name>A0ABS4K564_9CLOT</name>
<evidence type="ECO:0000313" key="3">
    <source>
        <dbReference type="Proteomes" id="UP001519308"/>
    </source>
</evidence>
<organism evidence="2 3">
    <name type="scientific">Clostridium punense</name>
    <dbReference type="NCBI Taxonomy" id="1054297"/>
    <lineage>
        <taxon>Bacteria</taxon>
        <taxon>Bacillati</taxon>
        <taxon>Bacillota</taxon>
        <taxon>Clostridia</taxon>
        <taxon>Eubacteriales</taxon>
        <taxon>Clostridiaceae</taxon>
        <taxon>Clostridium</taxon>
    </lineage>
</organism>
<dbReference type="InterPro" id="IPR013216">
    <property type="entry name" value="Methyltransf_11"/>
</dbReference>
<protein>
    <submittedName>
        <fullName evidence="2">Ubiquinone/menaquinone biosynthesis C-methylase UbiE</fullName>
    </submittedName>
</protein>
<gene>
    <name evidence="2" type="ORF">J2Z44_002744</name>
</gene>
<accession>A0ABS4K564</accession>